<dbReference type="GO" id="GO:0006281">
    <property type="term" value="P:DNA repair"/>
    <property type="evidence" value="ECO:0007669"/>
    <property type="project" value="UniProtKB-KW"/>
</dbReference>
<evidence type="ECO:0000256" key="2">
    <source>
        <dbReference type="ARBA" id="ARBA00005582"/>
    </source>
</evidence>
<dbReference type="GO" id="GO:0046872">
    <property type="term" value="F:metal ion binding"/>
    <property type="evidence" value="ECO:0007669"/>
    <property type="project" value="UniProtKB-KW"/>
</dbReference>
<dbReference type="PRINTS" id="PR00502">
    <property type="entry name" value="NUDIXFAMILY"/>
</dbReference>
<evidence type="ECO:0000313" key="19">
    <source>
        <dbReference type="Proteomes" id="UP001164748"/>
    </source>
</evidence>
<evidence type="ECO:0000256" key="13">
    <source>
        <dbReference type="ARBA" id="ARBA00040794"/>
    </source>
</evidence>
<evidence type="ECO:0000256" key="7">
    <source>
        <dbReference type="ARBA" id="ARBA00022801"/>
    </source>
</evidence>
<feature type="domain" description="Nudix hydrolase" evidence="17">
    <location>
        <begin position="8"/>
        <end position="135"/>
    </location>
</feature>
<evidence type="ECO:0000256" key="14">
    <source>
        <dbReference type="ARBA" id="ARBA00041592"/>
    </source>
</evidence>
<proteinExistence type="inferred from homology"/>
<comment type="catalytic activity">
    <reaction evidence="11">
        <text>8-oxo-GTP + H2O = 8-oxo-GMP + diphosphate + H(+)</text>
        <dbReference type="Rhea" id="RHEA:67616"/>
        <dbReference type="ChEBI" id="CHEBI:15377"/>
        <dbReference type="ChEBI" id="CHEBI:15378"/>
        <dbReference type="ChEBI" id="CHEBI:33019"/>
        <dbReference type="ChEBI" id="CHEBI:143553"/>
        <dbReference type="ChEBI" id="CHEBI:145694"/>
    </reaction>
</comment>
<dbReference type="GO" id="GO:0044716">
    <property type="term" value="F:8-oxo-GDP phosphatase activity"/>
    <property type="evidence" value="ECO:0007669"/>
    <property type="project" value="TreeGrafter"/>
</dbReference>
<comment type="catalytic activity">
    <reaction evidence="10">
        <text>8-oxo-dGTP + H2O = 8-oxo-dGMP + diphosphate + H(+)</text>
        <dbReference type="Rhea" id="RHEA:31575"/>
        <dbReference type="ChEBI" id="CHEBI:15377"/>
        <dbReference type="ChEBI" id="CHEBI:15378"/>
        <dbReference type="ChEBI" id="CHEBI:33019"/>
        <dbReference type="ChEBI" id="CHEBI:63224"/>
        <dbReference type="ChEBI" id="CHEBI:77896"/>
        <dbReference type="EC" id="3.6.1.55"/>
    </reaction>
</comment>
<comment type="similarity">
    <text evidence="2">Belongs to the Nudix hydrolase family.</text>
</comment>
<evidence type="ECO:0000256" key="9">
    <source>
        <dbReference type="ARBA" id="ARBA00023204"/>
    </source>
</evidence>
<gene>
    <name evidence="18" type="ORF">N8M53_09125</name>
</gene>
<dbReference type="CDD" id="cd03425">
    <property type="entry name" value="NUDIX_MutT_NudA_like"/>
    <property type="match status" value="1"/>
</dbReference>
<dbReference type="PROSITE" id="PS51462">
    <property type="entry name" value="NUDIX"/>
    <property type="match status" value="1"/>
</dbReference>
<reference evidence="18" key="1">
    <citation type="submission" date="2022-09" db="EMBL/GenBank/DDBJ databases">
        <authorList>
            <person name="Li Z.-J."/>
        </authorList>
    </citation>
    <scope>NUCLEOTIDE SEQUENCE</scope>
    <source>
        <strain evidence="18">TGB11</strain>
    </source>
</reference>
<dbReference type="EC" id="3.6.1.55" evidence="12"/>
<comment type="cofactor">
    <cofactor evidence="1">
        <name>Mg(2+)</name>
        <dbReference type="ChEBI" id="CHEBI:18420"/>
    </cofactor>
</comment>
<keyword evidence="6" id="KW-0227">DNA damage</keyword>
<dbReference type="InterPro" id="IPR020476">
    <property type="entry name" value="Nudix_hydrolase"/>
</dbReference>
<evidence type="ECO:0000256" key="4">
    <source>
        <dbReference type="ARBA" id="ARBA00022705"/>
    </source>
</evidence>
<dbReference type="GO" id="GO:0006260">
    <property type="term" value="P:DNA replication"/>
    <property type="evidence" value="ECO:0007669"/>
    <property type="project" value="UniProtKB-KW"/>
</dbReference>
<evidence type="ECO:0000256" key="6">
    <source>
        <dbReference type="ARBA" id="ARBA00022763"/>
    </source>
</evidence>
<dbReference type="EMBL" id="CP114588">
    <property type="protein sequence ID" value="WBA07987.1"/>
    <property type="molecule type" value="Genomic_DNA"/>
</dbReference>
<protein>
    <recommendedName>
        <fullName evidence="13">8-oxo-dGTP diphosphatase</fullName>
        <ecNumber evidence="12">3.6.1.55</ecNumber>
    </recommendedName>
    <alternativeName>
        <fullName evidence="16">7,8-dihydro-8-oxoguanine-triphosphatase</fullName>
    </alternativeName>
    <alternativeName>
        <fullName evidence="15">Mutator protein MutT</fullName>
    </alternativeName>
    <alternativeName>
        <fullName evidence="14">dGTP pyrophosphohydrolase</fullName>
    </alternativeName>
</protein>
<dbReference type="Pfam" id="PF00293">
    <property type="entry name" value="NUDIX"/>
    <property type="match status" value="1"/>
</dbReference>
<evidence type="ECO:0000256" key="11">
    <source>
        <dbReference type="ARBA" id="ARBA00036904"/>
    </source>
</evidence>
<dbReference type="GO" id="GO:0008413">
    <property type="term" value="F:8-oxo-7,8-dihydroguanosine triphosphate pyrophosphatase activity"/>
    <property type="evidence" value="ECO:0007669"/>
    <property type="project" value="TreeGrafter"/>
</dbReference>
<keyword evidence="7" id="KW-0378">Hydrolase</keyword>
<dbReference type="Gene3D" id="3.90.79.10">
    <property type="entry name" value="Nucleoside Triphosphate Pyrophosphohydrolase"/>
    <property type="match status" value="1"/>
</dbReference>
<evidence type="ECO:0000256" key="3">
    <source>
        <dbReference type="ARBA" id="ARBA00022457"/>
    </source>
</evidence>
<evidence type="ECO:0000313" key="18">
    <source>
        <dbReference type="EMBL" id="WBA07987.1"/>
    </source>
</evidence>
<dbReference type="RefSeq" id="WP_269578545.1">
    <property type="nucleotide sequence ID" value="NZ_CP114588.1"/>
</dbReference>
<evidence type="ECO:0000256" key="12">
    <source>
        <dbReference type="ARBA" id="ARBA00038905"/>
    </source>
</evidence>
<dbReference type="InterPro" id="IPR000086">
    <property type="entry name" value="NUDIX_hydrolase_dom"/>
</dbReference>
<dbReference type="PANTHER" id="PTHR47707">
    <property type="entry name" value="8-OXO-DGTP DIPHOSPHATASE"/>
    <property type="match status" value="1"/>
</dbReference>
<dbReference type="AlphaFoldDB" id="A0AA47KJH4"/>
<dbReference type="InterPro" id="IPR047127">
    <property type="entry name" value="MutT-like"/>
</dbReference>
<keyword evidence="3" id="KW-0515">Mutator protein</keyword>
<sequence length="155" mass="17309">MKQSKQSSSLRVVAGVATQGHQVLVAQRQPDTQFISWWEFPGGKVEQGESDQQALAREWREEFGVDIQVGAPILETEFDYGDKVIVLCSFWCDIIDGTLALNQHQALYWSEPRRLDAGVFSAADRPLIETLRHHFDTESACTGAEKADAMIQASL</sequence>
<keyword evidence="8" id="KW-0460">Magnesium</keyword>
<keyword evidence="4" id="KW-0235">DNA replication</keyword>
<evidence type="ECO:0000256" key="16">
    <source>
        <dbReference type="ARBA" id="ARBA00042798"/>
    </source>
</evidence>
<evidence type="ECO:0000256" key="1">
    <source>
        <dbReference type="ARBA" id="ARBA00001946"/>
    </source>
</evidence>
<evidence type="ECO:0000256" key="5">
    <source>
        <dbReference type="ARBA" id="ARBA00022723"/>
    </source>
</evidence>
<accession>A0AA47KJH4</accession>
<evidence type="ECO:0000256" key="8">
    <source>
        <dbReference type="ARBA" id="ARBA00022842"/>
    </source>
</evidence>
<dbReference type="PANTHER" id="PTHR47707:SF1">
    <property type="entry name" value="NUDIX HYDROLASE FAMILY PROTEIN"/>
    <property type="match status" value="1"/>
</dbReference>
<dbReference type="SUPFAM" id="SSF55811">
    <property type="entry name" value="Nudix"/>
    <property type="match status" value="1"/>
</dbReference>
<evidence type="ECO:0000259" key="17">
    <source>
        <dbReference type="PROSITE" id="PS51462"/>
    </source>
</evidence>
<keyword evidence="9" id="KW-0234">DNA repair</keyword>
<name>A0AA47KJH4_9GAMM</name>
<evidence type="ECO:0000256" key="15">
    <source>
        <dbReference type="ARBA" id="ARBA00041979"/>
    </source>
</evidence>
<dbReference type="GO" id="GO:0044715">
    <property type="term" value="F:8-oxo-dGDP phosphatase activity"/>
    <property type="evidence" value="ECO:0007669"/>
    <property type="project" value="TreeGrafter"/>
</dbReference>
<dbReference type="Proteomes" id="UP001164748">
    <property type="component" value="Chromosome"/>
</dbReference>
<keyword evidence="5" id="KW-0479">Metal-binding</keyword>
<organism evidence="18 19">
    <name type="scientific">Salinivibrio kushneri</name>
    <dbReference type="NCBI Taxonomy" id="1908198"/>
    <lineage>
        <taxon>Bacteria</taxon>
        <taxon>Pseudomonadati</taxon>
        <taxon>Pseudomonadota</taxon>
        <taxon>Gammaproteobacteria</taxon>
        <taxon>Vibrionales</taxon>
        <taxon>Vibrionaceae</taxon>
        <taxon>Salinivibrio</taxon>
    </lineage>
</organism>
<dbReference type="GO" id="GO:0035539">
    <property type="term" value="F:8-oxo-7,8-dihydrodeoxyguanosine triphosphate pyrophosphatase activity"/>
    <property type="evidence" value="ECO:0007669"/>
    <property type="project" value="UniProtKB-EC"/>
</dbReference>
<dbReference type="InterPro" id="IPR015797">
    <property type="entry name" value="NUDIX_hydrolase-like_dom_sf"/>
</dbReference>
<evidence type="ECO:0000256" key="10">
    <source>
        <dbReference type="ARBA" id="ARBA00035861"/>
    </source>
</evidence>